<dbReference type="KEGG" id="nmes:H9L09_04250"/>
<dbReference type="InterPro" id="IPR004474">
    <property type="entry name" value="LytR_CpsA_psr"/>
</dbReference>
<dbReference type="Pfam" id="PF03816">
    <property type="entry name" value="LytR_cpsA_psr"/>
    <property type="match status" value="1"/>
</dbReference>
<dbReference type="InterPro" id="IPR050922">
    <property type="entry name" value="LytR/CpsA/Psr_CW_biosynth"/>
</dbReference>
<keyword evidence="3" id="KW-0472">Membrane</keyword>
<evidence type="ECO:0000259" key="4">
    <source>
        <dbReference type="Pfam" id="PF03816"/>
    </source>
</evidence>
<feature type="transmembrane region" description="Helical" evidence="3">
    <location>
        <begin position="99"/>
        <end position="121"/>
    </location>
</feature>
<dbReference type="RefSeq" id="WP_187579481.1">
    <property type="nucleotide sequence ID" value="NZ_CP060713.1"/>
</dbReference>
<dbReference type="PANTHER" id="PTHR33392:SF6">
    <property type="entry name" value="POLYISOPRENYL-TEICHOIC ACID--PEPTIDOGLYCAN TEICHOIC ACID TRANSFERASE TAGU"/>
    <property type="match status" value="1"/>
</dbReference>
<proteinExistence type="inferred from homology"/>
<feature type="transmembrane region" description="Helical" evidence="3">
    <location>
        <begin position="65"/>
        <end position="87"/>
    </location>
</feature>
<evidence type="ECO:0000256" key="1">
    <source>
        <dbReference type="ARBA" id="ARBA00006068"/>
    </source>
</evidence>
<dbReference type="EMBL" id="CP060713">
    <property type="protein sequence ID" value="QNN53640.1"/>
    <property type="molecule type" value="Genomic_DNA"/>
</dbReference>
<gene>
    <name evidence="5" type="ORF">H9L09_04250</name>
</gene>
<feature type="region of interest" description="Disordered" evidence="2">
    <location>
        <begin position="1"/>
        <end position="26"/>
    </location>
</feature>
<sequence length="501" mass="53270">MPPASSLGSDQPRTSTAARLRPGGRDAESVRFRRSVTLLVMTLLLPGSAQLVAGNKRVGRVALRVFLALVVLAVLVLGVGLLWHGLIYRLAVSPFMLGFFRLLLCAVAVGWALLFLDAWRIGQPLELAQRQRLAVVGLNGLLCFSVAGTLLFASHMVAVQRGFIIATFGDGAASSATDGRYNVLLLGGDSGSDRWGLRPDSISVASIDAETGRAIIFGLPRNMTNFPFAEGSVMAEQFPDGYDCGSECELNSLATWARDHEGLFPDSDNPGVEATIEGVEGITGLDVNYYAMVNLDGFRALVQAVGGLELNVRDRIPIGGVGGPVTGYIEPGVQRLNGFETLWFARSRESADDYSRMARQKCVMNAMLQQLSPRTVITKFESIAAAGSELITTDLPASELGRFAELAMKARSKPVASVSFVPPAIHTGNPDIDKIHDMVQDAVDRAEAKDEGAPAPAPQKKAPAKKKGFSHRGADTTVGGSIGTYSEGYAANKATDLSSAC</sequence>
<organism evidence="5 6">
    <name type="scientific">Nocardioides mesophilus</name>
    <dbReference type="NCBI Taxonomy" id="433659"/>
    <lineage>
        <taxon>Bacteria</taxon>
        <taxon>Bacillati</taxon>
        <taxon>Actinomycetota</taxon>
        <taxon>Actinomycetes</taxon>
        <taxon>Propionibacteriales</taxon>
        <taxon>Nocardioidaceae</taxon>
        <taxon>Nocardioides</taxon>
    </lineage>
</organism>
<evidence type="ECO:0000256" key="2">
    <source>
        <dbReference type="SAM" id="MobiDB-lite"/>
    </source>
</evidence>
<dbReference type="Gene3D" id="3.40.630.190">
    <property type="entry name" value="LCP protein"/>
    <property type="match status" value="1"/>
</dbReference>
<dbReference type="Proteomes" id="UP000515947">
    <property type="component" value="Chromosome"/>
</dbReference>
<dbReference type="AlphaFoldDB" id="A0A7G9RDG5"/>
<feature type="region of interest" description="Disordered" evidence="2">
    <location>
        <begin position="444"/>
        <end position="482"/>
    </location>
</feature>
<comment type="similarity">
    <text evidence="1">Belongs to the LytR/CpsA/Psr (LCP) family.</text>
</comment>
<name>A0A7G9RDG5_9ACTN</name>
<keyword evidence="3" id="KW-1133">Transmembrane helix</keyword>
<protein>
    <submittedName>
        <fullName evidence="5">LCP family protein</fullName>
    </submittedName>
</protein>
<evidence type="ECO:0000313" key="5">
    <source>
        <dbReference type="EMBL" id="QNN53640.1"/>
    </source>
</evidence>
<evidence type="ECO:0000256" key="3">
    <source>
        <dbReference type="SAM" id="Phobius"/>
    </source>
</evidence>
<reference evidence="5 6" key="1">
    <citation type="submission" date="2020-08" db="EMBL/GenBank/DDBJ databases">
        <title>Genome sequence of Nocardioides mesophilus KACC 16243T.</title>
        <authorList>
            <person name="Hyun D.-W."/>
            <person name="Bae J.-W."/>
        </authorList>
    </citation>
    <scope>NUCLEOTIDE SEQUENCE [LARGE SCALE GENOMIC DNA]</scope>
    <source>
        <strain evidence="5 6">KACC 16243</strain>
    </source>
</reference>
<feature type="transmembrane region" description="Helical" evidence="3">
    <location>
        <begin position="35"/>
        <end position="53"/>
    </location>
</feature>
<dbReference type="PANTHER" id="PTHR33392">
    <property type="entry name" value="POLYISOPRENYL-TEICHOIC ACID--PEPTIDOGLYCAN TEICHOIC ACID TRANSFERASE TAGU"/>
    <property type="match status" value="1"/>
</dbReference>
<feature type="domain" description="Cell envelope-related transcriptional attenuator" evidence="4">
    <location>
        <begin position="200"/>
        <end position="371"/>
    </location>
</feature>
<keyword evidence="6" id="KW-1185">Reference proteome</keyword>
<feature type="transmembrane region" description="Helical" evidence="3">
    <location>
        <begin position="133"/>
        <end position="153"/>
    </location>
</feature>
<feature type="compositionally biased region" description="Polar residues" evidence="2">
    <location>
        <begin position="1"/>
        <end position="17"/>
    </location>
</feature>
<keyword evidence="3" id="KW-0812">Transmembrane</keyword>
<accession>A0A7G9RDG5</accession>
<evidence type="ECO:0000313" key="6">
    <source>
        <dbReference type="Proteomes" id="UP000515947"/>
    </source>
</evidence>
<dbReference type="NCBIfam" id="TIGR00350">
    <property type="entry name" value="lytR_cpsA_psr"/>
    <property type="match status" value="1"/>
</dbReference>